<comment type="similarity">
    <text evidence="2">Belongs to the MurCDEF family. MurT subfamily.</text>
</comment>
<dbReference type="PANTHER" id="PTHR23135">
    <property type="entry name" value="MUR LIGASE FAMILY MEMBER"/>
    <property type="match status" value="1"/>
</dbReference>
<reference evidence="6" key="1">
    <citation type="journal article" date="2021" name="PeerJ">
        <title>Extensive microbial diversity within the chicken gut microbiome revealed by metagenomics and culture.</title>
        <authorList>
            <person name="Gilroy R."/>
            <person name="Ravi A."/>
            <person name="Getino M."/>
            <person name="Pursley I."/>
            <person name="Horton D.L."/>
            <person name="Alikhan N.F."/>
            <person name="Baker D."/>
            <person name="Gharbi K."/>
            <person name="Hall N."/>
            <person name="Watson M."/>
            <person name="Adriaenssens E.M."/>
            <person name="Foster-Nyarko E."/>
            <person name="Jarju S."/>
            <person name="Secka A."/>
            <person name="Antonio M."/>
            <person name="Oren A."/>
            <person name="Chaudhuri R.R."/>
            <person name="La Ragione R."/>
            <person name="Hildebrand F."/>
            <person name="Pallen M.J."/>
        </authorList>
    </citation>
    <scope>NUCLEOTIDE SEQUENCE</scope>
    <source>
        <strain evidence="6">ChiSjej5B23-15282</strain>
    </source>
</reference>
<keyword evidence="2" id="KW-0436">Ligase</keyword>
<dbReference type="InterPro" id="IPR043703">
    <property type="entry name" value="Lipid_II_synth_MurT"/>
</dbReference>
<comment type="subunit">
    <text evidence="2">Forms a heterodimer with GatD.</text>
</comment>
<feature type="binding site" evidence="2">
    <location>
        <position position="235"/>
    </location>
    <ligand>
        <name>Zn(2+)</name>
        <dbReference type="ChEBI" id="CHEBI:29105"/>
    </ligand>
</feature>
<feature type="compositionally biased region" description="Basic and acidic residues" evidence="3">
    <location>
        <begin position="448"/>
        <end position="457"/>
    </location>
</feature>
<comment type="pathway">
    <text evidence="1 2">Cell wall biogenesis; peptidoglycan biosynthesis.</text>
</comment>
<feature type="region of interest" description="Disordered" evidence="3">
    <location>
        <begin position="448"/>
        <end position="482"/>
    </location>
</feature>
<sequence>MRLRSKLAIKCAKATSSLIKKMNRGSGVTLPGYVARLIDPKILNEMAGQVREKIIVTMGTNGKTTTNAILCRALESEGKKVIINRTGANMLNGIISAFVLSTDKKGRLDADFACIEVDEIASVGVLPRLTPDCALLTNISRDQLDRFGEVDITYNKLMAAVTSVPKTTLIINCDDILSYSLAENSGNPYVTYGISEQIFDDISRSEIRESIFCRKCGKKLEYDFFHYGQLGIYHCPNCGWERPQPDYTAEHIELHDEVYSFDMDGLHIDSTARTPYNIYNTLSAYTALKTLGAGYAGFKGMIEAFDYGNNRESIFWINGARVQLHLAKNPIGFQQKVSLVLKDPKPKDIIIQINDTYQDGEDISWLWDVDFQYLADSNARSIITAGTRRHDMGLRLKYEDIPCGSTTDLRASVLDCVENGTKNLYVIVNYSGLYRTNHMLTELEKTCGKTGEGKAGQEKSAAGKPEPGAQGQNREQKGGDRA</sequence>
<dbReference type="GO" id="GO:0016881">
    <property type="term" value="F:acid-amino acid ligase activity"/>
    <property type="evidence" value="ECO:0007669"/>
    <property type="project" value="InterPro"/>
</dbReference>
<comment type="function">
    <text evidence="2">The lipid II isoglutaminyl synthase complex catalyzes the formation of alpha-D-isoglutamine in the cell wall lipid II stem peptide. The MurT subunit catalyzes the ATP-dependent amidation of D-glutamate residue of lipid II, converting it to an isoglutamine residue.</text>
</comment>
<dbReference type="PANTHER" id="PTHR23135:SF7">
    <property type="entry name" value="LIPID II ISOGLUTAMINYL SYNTHASE (GLUTAMINE-HYDROLYZING) SUBUNIT MURT"/>
    <property type="match status" value="1"/>
</dbReference>
<dbReference type="EMBL" id="DXFA01000035">
    <property type="protein sequence ID" value="HIX47796.1"/>
    <property type="molecule type" value="Genomic_DNA"/>
</dbReference>
<gene>
    <name evidence="2" type="primary">murT</name>
    <name evidence="6" type="ORF">H9981_02070</name>
</gene>
<evidence type="ECO:0000256" key="3">
    <source>
        <dbReference type="SAM" id="MobiDB-lite"/>
    </source>
</evidence>
<feature type="domain" description="Lipid II isoglutaminyl synthase (glutamine-hydrolyzing) subunit MurT C-terminal" evidence="5">
    <location>
        <begin position="326"/>
        <end position="432"/>
    </location>
</feature>
<evidence type="ECO:0000256" key="2">
    <source>
        <dbReference type="HAMAP-Rule" id="MF_02214"/>
    </source>
</evidence>
<keyword evidence="2" id="KW-0862">Zinc</keyword>
<keyword evidence="2" id="KW-0133">Cell shape</keyword>
<keyword evidence="2" id="KW-0067">ATP-binding</keyword>
<evidence type="ECO:0000259" key="5">
    <source>
        <dbReference type="Pfam" id="PF08353"/>
    </source>
</evidence>
<dbReference type="AlphaFoldDB" id="A0A9D1VVH4"/>
<feature type="active site" evidence="2">
    <location>
        <position position="362"/>
    </location>
</feature>
<dbReference type="Gene3D" id="3.40.1190.10">
    <property type="entry name" value="Mur-like, catalytic domain"/>
    <property type="match status" value="1"/>
</dbReference>
<accession>A0A9D1VVH4</accession>
<dbReference type="Pfam" id="PF08353">
    <property type="entry name" value="MurT_C"/>
    <property type="match status" value="1"/>
</dbReference>
<keyword evidence="2" id="KW-0547">Nucleotide-binding</keyword>
<dbReference type="InterPro" id="IPR036565">
    <property type="entry name" value="Mur-like_cat_sf"/>
</dbReference>
<dbReference type="GO" id="GO:0008360">
    <property type="term" value="P:regulation of cell shape"/>
    <property type="evidence" value="ECO:0007669"/>
    <property type="project" value="UniProtKB-KW"/>
</dbReference>
<feature type="binding site" evidence="2">
    <location>
        <position position="213"/>
    </location>
    <ligand>
        <name>Zn(2+)</name>
        <dbReference type="ChEBI" id="CHEBI:29105"/>
    </ligand>
</feature>
<keyword evidence="2" id="KW-0961">Cell wall biogenesis/degradation</keyword>
<evidence type="ECO:0000256" key="1">
    <source>
        <dbReference type="ARBA" id="ARBA00004752"/>
    </source>
</evidence>
<dbReference type="InterPro" id="IPR013221">
    <property type="entry name" value="Mur_ligase_cen"/>
</dbReference>
<comment type="catalytic activity">
    <reaction evidence="2">
        <text>beta-D-GlcNAc-(1-&gt;4)-Mur2Ac(oyl-L-Ala-gamma-D-Glu-L-Lys-D-Ala-D-Ala)-di-trans,octa-cis-undecaprenyl diphosphate + L-glutamine + ATP + H2O = beta-D-GlcNAc-(1-&gt;4)-Mur2Ac(oyl-L-Ala-D-isoglutaminyl-L-Lys-D-Ala-D-Ala)-di-trans,octa-cis-undecaprenyl diphosphate + L-glutamate + ADP + phosphate + H(+)</text>
        <dbReference type="Rhea" id="RHEA:57928"/>
        <dbReference type="ChEBI" id="CHEBI:15377"/>
        <dbReference type="ChEBI" id="CHEBI:15378"/>
        <dbReference type="ChEBI" id="CHEBI:29985"/>
        <dbReference type="ChEBI" id="CHEBI:30616"/>
        <dbReference type="ChEBI" id="CHEBI:43474"/>
        <dbReference type="ChEBI" id="CHEBI:58359"/>
        <dbReference type="ChEBI" id="CHEBI:60033"/>
        <dbReference type="ChEBI" id="CHEBI:62233"/>
        <dbReference type="ChEBI" id="CHEBI:456216"/>
        <dbReference type="EC" id="6.3.5.13"/>
    </reaction>
</comment>
<reference evidence="6" key="2">
    <citation type="submission" date="2021-04" db="EMBL/GenBank/DDBJ databases">
        <authorList>
            <person name="Gilroy R."/>
        </authorList>
    </citation>
    <scope>NUCLEOTIDE SEQUENCE</scope>
    <source>
        <strain evidence="6">ChiSjej5B23-15282</strain>
    </source>
</reference>
<evidence type="ECO:0000313" key="6">
    <source>
        <dbReference type="EMBL" id="HIX47796.1"/>
    </source>
</evidence>
<protein>
    <recommendedName>
        <fullName evidence="2">Lipid II isoglutaminyl synthase (glutamine-hydrolyzing) subunit MurT</fullName>
        <ecNumber evidence="2">6.3.5.13</ecNumber>
    </recommendedName>
</protein>
<dbReference type="GO" id="GO:0009252">
    <property type="term" value="P:peptidoglycan biosynthetic process"/>
    <property type="evidence" value="ECO:0007669"/>
    <property type="project" value="UniProtKB-UniRule"/>
</dbReference>
<dbReference type="GO" id="GO:0140282">
    <property type="term" value="F:carbon-nitrogen ligase activity on lipid II"/>
    <property type="evidence" value="ECO:0007669"/>
    <property type="project" value="UniProtKB-UniRule"/>
</dbReference>
<dbReference type="HAMAP" id="MF_02214">
    <property type="entry name" value="Lipid_II_synth_MurT"/>
    <property type="match status" value="1"/>
</dbReference>
<dbReference type="EC" id="6.3.5.13" evidence="2"/>
<dbReference type="GO" id="GO:0071555">
    <property type="term" value="P:cell wall organization"/>
    <property type="evidence" value="ECO:0007669"/>
    <property type="project" value="UniProtKB-KW"/>
</dbReference>
<evidence type="ECO:0000313" key="7">
    <source>
        <dbReference type="Proteomes" id="UP000824243"/>
    </source>
</evidence>
<dbReference type="Proteomes" id="UP000824243">
    <property type="component" value="Unassembled WGS sequence"/>
</dbReference>
<dbReference type="InterPro" id="IPR013564">
    <property type="entry name" value="MurT_C"/>
</dbReference>
<name>A0A9D1VVH4_9FIRM</name>
<organism evidence="6 7">
    <name type="scientific">Candidatus Mediterraneibacter caccavium</name>
    <dbReference type="NCBI Taxonomy" id="2838661"/>
    <lineage>
        <taxon>Bacteria</taxon>
        <taxon>Bacillati</taxon>
        <taxon>Bacillota</taxon>
        <taxon>Clostridia</taxon>
        <taxon>Lachnospirales</taxon>
        <taxon>Lachnospiraceae</taxon>
        <taxon>Mediterraneibacter</taxon>
    </lineage>
</organism>
<feature type="binding site" evidence="2">
    <location>
        <position position="238"/>
    </location>
    <ligand>
        <name>Zn(2+)</name>
        <dbReference type="ChEBI" id="CHEBI:29105"/>
    </ligand>
</feature>
<comment type="catalytic activity">
    <reaction evidence="2">
        <text>beta-D-GlcNAc-(1-&gt;4)-Mur2Ac(oyl-L-Ala-gamma-D-O-P-Glu-L-Lys-D-Ala-D-Ala)-di-trans,octa-cis-undecaprenyl diphosphate + NH4(+) = beta-D-GlcNAc-(1-&gt;4)-Mur2Ac(oyl-L-Ala-D-isoglutaminyl-L-Lys-D-Ala-D-Ala)-di-trans,octa-cis-undecaprenyl diphosphate + phosphate + H(+)</text>
        <dbReference type="Rhea" id="RHEA:57932"/>
        <dbReference type="ChEBI" id="CHEBI:15378"/>
        <dbReference type="ChEBI" id="CHEBI:28938"/>
        <dbReference type="ChEBI" id="CHEBI:43474"/>
        <dbReference type="ChEBI" id="CHEBI:62233"/>
        <dbReference type="ChEBI" id="CHEBI:143132"/>
    </reaction>
</comment>
<dbReference type="GO" id="GO:0005524">
    <property type="term" value="F:ATP binding"/>
    <property type="evidence" value="ECO:0007669"/>
    <property type="project" value="UniProtKB-UniRule"/>
</dbReference>
<evidence type="ECO:0000259" key="4">
    <source>
        <dbReference type="Pfam" id="PF08245"/>
    </source>
</evidence>
<comment type="caution">
    <text evidence="6">The sequence shown here is derived from an EMBL/GenBank/DDBJ whole genome shotgun (WGS) entry which is preliminary data.</text>
</comment>
<keyword evidence="2" id="KW-0573">Peptidoglycan synthesis</keyword>
<dbReference type="SUPFAM" id="SSF53623">
    <property type="entry name" value="MurD-like peptide ligases, catalytic domain"/>
    <property type="match status" value="1"/>
</dbReference>
<dbReference type="Pfam" id="PF08245">
    <property type="entry name" value="Mur_ligase_M"/>
    <property type="match status" value="1"/>
</dbReference>
<dbReference type="GO" id="GO:0008270">
    <property type="term" value="F:zinc ion binding"/>
    <property type="evidence" value="ECO:0007669"/>
    <property type="project" value="UniProtKB-UniRule"/>
</dbReference>
<comment type="catalytic activity">
    <reaction evidence="2">
        <text>beta-D-GlcNAc-(1-&gt;4)-Mur2Ac(oyl-L-Ala-gamma-D-Glu-L-Lys-D-Ala-D-Ala)-di-trans,octa-cis-undecaprenyl diphosphate + ATP = beta-D-GlcNAc-(1-&gt;4)-Mur2Ac(oyl-L-Ala-gamma-D-O-P-Glu-L-Lys-D-Ala-D-Ala)-di-trans,octa-cis-undecaprenyl diphosphate + ADP</text>
        <dbReference type="Rhea" id="RHEA:59488"/>
        <dbReference type="ChEBI" id="CHEBI:30616"/>
        <dbReference type="ChEBI" id="CHEBI:60033"/>
        <dbReference type="ChEBI" id="CHEBI:143132"/>
        <dbReference type="ChEBI" id="CHEBI:456216"/>
    </reaction>
</comment>
<feature type="binding site" evidence="2">
    <location>
        <position position="216"/>
    </location>
    <ligand>
        <name>Zn(2+)</name>
        <dbReference type="ChEBI" id="CHEBI:29105"/>
    </ligand>
</feature>
<proteinExistence type="inferred from homology"/>
<feature type="domain" description="Mur ligase central" evidence="4">
    <location>
        <begin position="59"/>
        <end position="216"/>
    </location>
</feature>
<keyword evidence="2" id="KW-0479">Metal-binding</keyword>